<reference evidence="1 2" key="1">
    <citation type="journal article" date="2021" name="Mar. Drugs">
        <title>Genome Reduction and Secondary Metabolism of the Marine Sponge-Associated Cyanobacterium Leptothoe.</title>
        <authorList>
            <person name="Konstantinou D."/>
            <person name="Popin R.V."/>
            <person name="Fewer D.P."/>
            <person name="Sivonen K."/>
            <person name="Gkelis S."/>
        </authorList>
    </citation>
    <scope>NUCLEOTIDE SEQUENCE [LARGE SCALE GENOMIC DNA]</scope>
    <source>
        <strain evidence="1 2">TAU-MAC 1615</strain>
    </source>
</reference>
<dbReference type="RefSeq" id="WP_215618377.1">
    <property type="nucleotide sequence ID" value="NZ_JADOER010000008.1"/>
</dbReference>
<dbReference type="EMBL" id="JADOER010000008">
    <property type="protein sequence ID" value="MBT9312483.1"/>
    <property type="molecule type" value="Genomic_DNA"/>
</dbReference>
<evidence type="ECO:0000313" key="2">
    <source>
        <dbReference type="Proteomes" id="UP001196661"/>
    </source>
</evidence>
<evidence type="ECO:0000313" key="1">
    <source>
        <dbReference type="EMBL" id="MBT9312483.1"/>
    </source>
</evidence>
<dbReference type="Proteomes" id="UP001196661">
    <property type="component" value="Unassembled WGS sequence"/>
</dbReference>
<name>A0ABS5Y3R8_9CYAN</name>
<accession>A0ABS5Y3R8</accession>
<gene>
    <name evidence="1" type="ORF">IXB28_09720</name>
</gene>
<comment type="caution">
    <text evidence="1">The sequence shown here is derived from an EMBL/GenBank/DDBJ whole genome shotgun (WGS) entry which is preliminary data.</text>
</comment>
<sequence length="54" mass="5986">MPRLEPAYADSRYKYVFSHKAWQSAADLAAAMSVKLTSHLGETDAIMLWASNAL</sequence>
<protein>
    <submittedName>
        <fullName evidence="1">Uncharacterized protein</fullName>
    </submittedName>
</protein>
<organism evidence="1 2">
    <name type="scientific">Leptothoe kymatousa TAU-MAC 1615</name>
    <dbReference type="NCBI Taxonomy" id="2364775"/>
    <lineage>
        <taxon>Bacteria</taxon>
        <taxon>Bacillati</taxon>
        <taxon>Cyanobacteriota</taxon>
        <taxon>Cyanophyceae</taxon>
        <taxon>Nodosilineales</taxon>
        <taxon>Cymatolegaceae</taxon>
        <taxon>Leptothoe</taxon>
        <taxon>Leptothoe kymatousa</taxon>
    </lineage>
</organism>
<proteinExistence type="predicted"/>
<keyword evidence="2" id="KW-1185">Reference proteome</keyword>